<feature type="region of interest" description="Disordered" evidence="1">
    <location>
        <begin position="24"/>
        <end position="53"/>
    </location>
</feature>
<accession>A0ABT7AEG4</accession>
<dbReference type="EMBL" id="JASJEV010000003">
    <property type="protein sequence ID" value="MDJ1157755.1"/>
    <property type="molecule type" value="Genomic_DNA"/>
</dbReference>
<dbReference type="Proteomes" id="UP001321492">
    <property type="component" value="Unassembled WGS sequence"/>
</dbReference>
<sequence>MNVALRLRRFLLLGAVAVAAPAAAQKAKPDAKGAGATPPAAAPAKPTDVPPRALPTIERDVARLPLRVAAMREAILDAAATGDAEKLRLVLERNEMPPVLARGQKGDAIAGLKRRSGDGEARETLGLLTALLEAPYVRIGIGTAQEMYVWPWFAEYPPQSLTPEQLVEVYRILRAGEFKESLAKGKYVSWRLGIGPDGTWHYFFTGE</sequence>
<comment type="caution">
    <text evidence="3">The sequence shown here is derived from an EMBL/GenBank/DDBJ whole genome shotgun (WGS) entry which is preliminary data.</text>
</comment>
<feature type="signal peptide" evidence="2">
    <location>
        <begin position="1"/>
        <end position="19"/>
    </location>
</feature>
<proteinExistence type="predicted"/>
<evidence type="ECO:0000256" key="1">
    <source>
        <dbReference type="SAM" id="MobiDB-lite"/>
    </source>
</evidence>
<keyword evidence="4" id="KW-1185">Reference proteome</keyword>
<organism evidence="3 4">
    <name type="scientific">Chelatococcus albus</name>
    <dbReference type="NCBI Taxonomy" id="3047466"/>
    <lineage>
        <taxon>Bacteria</taxon>
        <taxon>Pseudomonadati</taxon>
        <taxon>Pseudomonadota</taxon>
        <taxon>Alphaproteobacteria</taxon>
        <taxon>Hyphomicrobiales</taxon>
        <taxon>Chelatococcaceae</taxon>
        <taxon>Chelatococcus</taxon>
    </lineage>
</organism>
<evidence type="ECO:0000256" key="2">
    <source>
        <dbReference type="SAM" id="SignalP"/>
    </source>
</evidence>
<feature type="compositionally biased region" description="Low complexity" evidence="1">
    <location>
        <begin position="24"/>
        <end position="47"/>
    </location>
</feature>
<reference evidence="3 4" key="1">
    <citation type="submission" date="2023-05" db="EMBL/GenBank/DDBJ databases">
        <title>Chelatococcus sp. nov., a moderately thermophilic bacterium isolated from hot spring microbial mat.</title>
        <authorList>
            <person name="Hu C.-J."/>
            <person name="Li W.-J."/>
        </authorList>
    </citation>
    <scope>NUCLEOTIDE SEQUENCE [LARGE SCALE GENOMIC DNA]</scope>
    <source>
        <strain evidence="3 4">SYSU G07232</strain>
    </source>
</reference>
<evidence type="ECO:0000313" key="4">
    <source>
        <dbReference type="Proteomes" id="UP001321492"/>
    </source>
</evidence>
<dbReference type="RefSeq" id="WP_283739756.1">
    <property type="nucleotide sequence ID" value="NZ_JASJEV010000003.1"/>
</dbReference>
<feature type="chain" id="PRO_5046902502" evidence="2">
    <location>
        <begin position="20"/>
        <end position="207"/>
    </location>
</feature>
<protein>
    <submittedName>
        <fullName evidence="3">Uncharacterized protein</fullName>
    </submittedName>
</protein>
<evidence type="ECO:0000313" key="3">
    <source>
        <dbReference type="EMBL" id="MDJ1157755.1"/>
    </source>
</evidence>
<name>A0ABT7AEG4_9HYPH</name>
<gene>
    <name evidence="3" type="ORF">QNA08_05865</name>
</gene>
<keyword evidence="2" id="KW-0732">Signal</keyword>